<keyword evidence="1" id="KW-0472">Membrane</keyword>
<keyword evidence="1" id="KW-0812">Transmembrane</keyword>
<reference evidence="2" key="1">
    <citation type="submission" date="2012-08" db="EMBL/GenBank/DDBJ databases">
        <title>Cassytha pubescens and C. glabella (Lauraceae) are not disjunctly distributed between Australia and the Ryukyu Archipelago of Japan - evidence from morphological and molecular data.</title>
        <authorList>
            <person name="Kokubugata G."/>
            <person name="Nakamura K."/>
            <person name="Forster P.I."/>
            <person name="Wilson G.W."/>
            <person name="Holland A.E."/>
            <person name="Hirayama Y."/>
            <person name="Yokota M."/>
        </authorList>
    </citation>
    <scope>NUCLEOTIDE SEQUENCE</scope>
    <source>
        <strain evidence="2">K-LV1</strain>
    </source>
</reference>
<dbReference type="EMBL" id="JX515788">
    <property type="protein sequence ID" value="AFX59627.1"/>
    <property type="molecule type" value="Genomic_DNA"/>
</dbReference>
<feature type="transmembrane region" description="Helical" evidence="1">
    <location>
        <begin position="56"/>
        <end position="75"/>
    </location>
</feature>
<dbReference type="Proteomes" id="UP000277283">
    <property type="component" value="Segment"/>
</dbReference>
<evidence type="ECO:0000313" key="4">
    <source>
        <dbReference type="Proteomes" id="UP000277283"/>
    </source>
</evidence>
<evidence type="ECO:0000313" key="2">
    <source>
        <dbReference type="EMBL" id="AFX59627.1"/>
    </source>
</evidence>
<reference evidence="3" key="3">
    <citation type="journal article" date="2018" name="Aquaculture">
        <title>Complete genome sequence of a white spot syndrome virus associated with a disease incursion in Australia.</title>
        <authorList>
            <person name="Oakey J."/>
            <person name="Smith C.S."/>
        </authorList>
    </citation>
    <scope>NUCLEOTIDE SEQUENCE [LARGE SCALE GENOMIC DNA]</scope>
    <source>
        <strain evidence="3">WSSV-AU</strain>
    </source>
</reference>
<keyword evidence="1" id="KW-1133">Transmembrane helix</keyword>
<evidence type="ECO:0000256" key="1">
    <source>
        <dbReference type="SAM" id="Phobius"/>
    </source>
</evidence>
<organism evidence="2 4">
    <name type="scientific">White spot syndrome virus</name>
    <dbReference type="NCBI Taxonomy" id="342409"/>
    <lineage>
        <taxon>Viruses</taxon>
        <taxon>Viruses incertae sedis</taxon>
        <taxon>Naldaviricetes</taxon>
        <taxon>Nimaviridae</taxon>
        <taxon>Whispovirus</taxon>
    </lineage>
</organism>
<reference evidence="4" key="2">
    <citation type="submission" date="2012-08" db="EMBL/GenBank/DDBJ databases">
        <authorList>
            <person name="Choi T.-J."/>
        </authorList>
    </citation>
    <scope>NUCLEOTIDE SEQUENCE [LARGE SCALE GENOMIC DNA]</scope>
    <source>
        <strain evidence="4">K-LV1</strain>
    </source>
</reference>
<feature type="transmembrane region" description="Helical" evidence="1">
    <location>
        <begin position="12"/>
        <end position="36"/>
    </location>
</feature>
<sequence length="104" mass="12368">MCRRRRRRRTAAAAAASVCIFIFIFFFCAAFLPSLVLTYKVIIVCNSSPYRKNSIFFLYIMLTTYNIFICERINYRYHFTVLEHPQTVNKNPLPGTRNTHREFD</sequence>
<dbReference type="EMBL" id="MF768985">
    <property type="protein sequence ID" value="ATU83630.1"/>
    <property type="molecule type" value="Genomic_DNA"/>
</dbReference>
<accession>K7XB95</accession>
<protein>
    <submittedName>
        <fullName evidence="3">ORF1048</fullName>
    </submittedName>
    <submittedName>
        <fullName evidence="2">Wsv253</fullName>
    </submittedName>
</protein>
<proteinExistence type="predicted"/>
<name>K7XB95_9VIRU</name>
<evidence type="ECO:0000313" key="3">
    <source>
        <dbReference type="EMBL" id="ATU83630.1"/>
    </source>
</evidence>
<dbReference type="Proteomes" id="UP000267516">
    <property type="component" value="Segment"/>
</dbReference>
<gene>
    <name evidence="2" type="ORF">wssv_02500</name>
</gene>